<dbReference type="AlphaFoldDB" id="B1XVD1"/>
<accession>B1XVD1</accession>
<dbReference type="KEGG" id="pne:Pnec_1143"/>
<dbReference type="OrthoDB" id="517984at2"/>
<organism evidence="1">
    <name type="scientific">Polynucleobacter necessarius subsp. necessarius (strain STIR1)</name>
    <dbReference type="NCBI Taxonomy" id="452638"/>
    <lineage>
        <taxon>Bacteria</taxon>
        <taxon>Pseudomonadati</taxon>
        <taxon>Pseudomonadota</taxon>
        <taxon>Betaproteobacteria</taxon>
        <taxon>Burkholderiales</taxon>
        <taxon>Burkholderiaceae</taxon>
        <taxon>Polynucleobacter</taxon>
    </lineage>
</organism>
<dbReference type="GO" id="GO:0016829">
    <property type="term" value="F:lyase activity"/>
    <property type="evidence" value="ECO:0007669"/>
    <property type="project" value="UniProtKB-KW"/>
</dbReference>
<protein>
    <submittedName>
        <fullName evidence="1">Putative pectin lyase (Parallel beta-helix repeat protein)</fullName>
    </submittedName>
</protein>
<sequence>MPIVSIAPPLGNLISENALNGVLIEEGSELTVLSGNFIGTNNVDTGAIANTLDGVLIRNANNNSLIGCTFED</sequence>
<dbReference type="HOGENOM" id="CLU_2718886_0_0_4"/>
<keyword evidence="1" id="KW-0456">Lyase</keyword>
<gene>
    <name evidence="1" type="ordered locus">Pnec_1143</name>
</gene>
<dbReference type="STRING" id="452638.Pnec_1143"/>
<reference evidence="1" key="1">
    <citation type="submission" date="2008-03" db="EMBL/GenBank/DDBJ databases">
        <title>Complete sequence of Polynucleobacter necessarius STIR1.</title>
        <authorList>
            <consortium name="US DOE Joint Genome Institute"/>
            <person name="Copeland A."/>
            <person name="Lucas S."/>
            <person name="Lapidus A."/>
            <person name="Barry K."/>
            <person name="Detter J.C."/>
            <person name="Glavina del Rio T."/>
            <person name="Hammon N."/>
            <person name="Israni S."/>
            <person name="Dalin E."/>
            <person name="Tice H."/>
            <person name="Pitluck S."/>
            <person name="Chain P."/>
            <person name="Malfatti S."/>
            <person name="Shin M."/>
            <person name="Vergez L."/>
            <person name="Schmutz J."/>
            <person name="Larimer F."/>
            <person name="Land M."/>
            <person name="Hauser L."/>
            <person name="Kyrpides N."/>
            <person name="Kim E."/>
            <person name="Hahn M."/>
            <person name="Richardson P."/>
        </authorList>
    </citation>
    <scope>NUCLEOTIDE SEQUENCE [LARGE SCALE GENOMIC DNA]</scope>
    <source>
        <strain evidence="1">STIR1</strain>
    </source>
</reference>
<dbReference type="EMBL" id="CP001010">
    <property type="protein sequence ID" value="ACB44308.1"/>
    <property type="molecule type" value="Genomic_DNA"/>
</dbReference>
<name>B1XVD1_POLNS</name>
<proteinExistence type="predicted"/>
<evidence type="ECO:0000313" key="1">
    <source>
        <dbReference type="EMBL" id="ACB44308.1"/>
    </source>
</evidence>